<dbReference type="Pfam" id="PF04203">
    <property type="entry name" value="Sortase"/>
    <property type="match status" value="1"/>
</dbReference>
<dbReference type="SUPFAM" id="SSF63817">
    <property type="entry name" value="Sortase"/>
    <property type="match status" value="1"/>
</dbReference>
<dbReference type="EMBL" id="CAESGF010000002">
    <property type="protein sequence ID" value="CAB4362615.1"/>
    <property type="molecule type" value="Genomic_DNA"/>
</dbReference>
<dbReference type="Gene3D" id="2.40.260.10">
    <property type="entry name" value="Sortase"/>
    <property type="match status" value="1"/>
</dbReference>
<evidence type="ECO:0000313" key="5">
    <source>
        <dbReference type="EMBL" id="CAB4910771.1"/>
    </source>
</evidence>
<dbReference type="EMBL" id="CAFBOL010000039">
    <property type="protein sequence ID" value="CAB4993091.1"/>
    <property type="molecule type" value="Genomic_DNA"/>
</dbReference>
<name>A0A6J6Q6V2_9ZZZZ</name>
<protein>
    <submittedName>
        <fullName evidence="3">Unannotated protein</fullName>
    </submittedName>
</protein>
<evidence type="ECO:0000313" key="6">
    <source>
        <dbReference type="EMBL" id="CAB4993091.1"/>
    </source>
</evidence>
<gene>
    <name evidence="3" type="ORF">UFOPK2656_00397</name>
    <name evidence="4" type="ORF">UFOPK3267_02283</name>
    <name evidence="5" type="ORF">UFOPK3651_00165</name>
    <name evidence="6" type="ORF">UFOPK3931_01601</name>
    <name evidence="2" type="ORF">UFOPK4189_00394</name>
</gene>
<dbReference type="InterPro" id="IPR005754">
    <property type="entry name" value="Sortase"/>
</dbReference>
<reference evidence="3" key="1">
    <citation type="submission" date="2020-05" db="EMBL/GenBank/DDBJ databases">
        <authorList>
            <person name="Chiriac C."/>
            <person name="Salcher M."/>
            <person name="Ghai R."/>
            <person name="Kavagutti S V."/>
        </authorList>
    </citation>
    <scope>NUCLEOTIDE SEQUENCE</scope>
</reference>
<evidence type="ECO:0000313" key="4">
    <source>
        <dbReference type="EMBL" id="CAB4852764.1"/>
    </source>
</evidence>
<organism evidence="3">
    <name type="scientific">freshwater metagenome</name>
    <dbReference type="NCBI Taxonomy" id="449393"/>
    <lineage>
        <taxon>unclassified sequences</taxon>
        <taxon>metagenomes</taxon>
        <taxon>ecological metagenomes</taxon>
    </lineage>
</organism>
<accession>A0A6J6Q6V2</accession>
<dbReference type="InterPro" id="IPR023365">
    <property type="entry name" value="Sortase_dom-sf"/>
</dbReference>
<dbReference type="EMBL" id="CAFBMT010000001">
    <property type="protein sequence ID" value="CAB4910771.1"/>
    <property type="molecule type" value="Genomic_DNA"/>
</dbReference>
<evidence type="ECO:0000256" key="1">
    <source>
        <dbReference type="ARBA" id="ARBA00022801"/>
    </source>
</evidence>
<dbReference type="AlphaFoldDB" id="A0A6J6Q6V2"/>
<proteinExistence type="predicted"/>
<dbReference type="GO" id="GO:0016787">
    <property type="term" value="F:hydrolase activity"/>
    <property type="evidence" value="ECO:0007669"/>
    <property type="project" value="UniProtKB-KW"/>
</dbReference>
<dbReference type="EMBL" id="CAEZYF010000002">
    <property type="protein sequence ID" value="CAB4706749.1"/>
    <property type="molecule type" value="Genomic_DNA"/>
</dbReference>
<evidence type="ECO:0000313" key="2">
    <source>
        <dbReference type="EMBL" id="CAB4362615.1"/>
    </source>
</evidence>
<keyword evidence="1" id="KW-0378">Hydrolase</keyword>
<dbReference type="EMBL" id="CAFBIY010000152">
    <property type="protein sequence ID" value="CAB4852764.1"/>
    <property type="molecule type" value="Genomic_DNA"/>
</dbReference>
<evidence type="ECO:0000313" key="3">
    <source>
        <dbReference type="EMBL" id="CAB4706749.1"/>
    </source>
</evidence>
<sequence>MLFCDGARIRRLSVELVVVGLVSVGLTMPAMPASVASAALPAGASKYQPLADIYRVADTRPGASQKQYTQIDAQTIEINIRAIPGVPATAIAVVVNLAIVDNAGSGYVLIYPAGEALPLASTANCNVAGCIVANMAHVKLGTAAGSEGKVRVKRSSGMNADFVVDVLGVYLPVDPTVAAGAVGGGRFVPLPSAQRVYETRPDYGGSGAFGAGETRLVALRGSNGTGSAVIPADALAVVVSVAAINGSAGYWTVFGSSQSVHPDASTLNLDRTGASTRAAQAIVRMDSDPSIKVFSQTGGNFIVDVVGYFTGASAAVSTDGLFVPGVPQRRLDTRNTQTLAPWNGSTFEFTVNAPSAASVAAAVVNLTATSPWDYGYLTAYAAGTAKPLTSNLNISAWPQTIANHAIVPVSNRGVAVYTFAGAHIIADVEGWYLGTPAAATLTKPANPSPAEVDAGWILAPQMNVSLPVAIGPDPEIIANSGTAASWTWKAAVSGTAHSMIFGHRTSHGGPFRYINSFAVGDVFFVRNVVGEWFRYRVMQVAVVRPKFSLLEAILAFLPTGTMQLIACSQANGAPGGVAYRFVVTARMIGVGQTPG</sequence>